<dbReference type="OrthoDB" id="2941157at2759"/>
<sequence length="73" mass="8451">YATAKKRYRPVHRRTTPVLTTLPEKFRVICHFPTGPLKGIPQLNPVPPLFTPTGQYTQERKEIINSVHDHTFL</sequence>
<dbReference type="EMBL" id="ML769817">
    <property type="protein sequence ID" value="KAE9387190.1"/>
    <property type="molecule type" value="Genomic_DNA"/>
</dbReference>
<dbReference type="AlphaFoldDB" id="A0A6A4GPD1"/>
<keyword evidence="2" id="KW-1185">Reference proteome</keyword>
<protein>
    <submittedName>
        <fullName evidence="1">Uncharacterized protein</fullName>
    </submittedName>
</protein>
<reference evidence="1" key="1">
    <citation type="journal article" date="2019" name="Environ. Microbiol.">
        <title>Fungal ecological strategies reflected in gene transcription - a case study of two litter decomposers.</title>
        <authorList>
            <person name="Barbi F."/>
            <person name="Kohler A."/>
            <person name="Barry K."/>
            <person name="Baskaran P."/>
            <person name="Daum C."/>
            <person name="Fauchery L."/>
            <person name="Ihrmark K."/>
            <person name="Kuo A."/>
            <person name="LaButti K."/>
            <person name="Lipzen A."/>
            <person name="Morin E."/>
            <person name="Grigoriev I.V."/>
            <person name="Henrissat B."/>
            <person name="Lindahl B."/>
            <person name="Martin F."/>
        </authorList>
    </citation>
    <scope>NUCLEOTIDE SEQUENCE</scope>
    <source>
        <strain evidence="1">JB14</strain>
    </source>
</reference>
<proteinExistence type="predicted"/>
<evidence type="ECO:0000313" key="2">
    <source>
        <dbReference type="Proteomes" id="UP000799118"/>
    </source>
</evidence>
<accession>A0A6A4GPD1</accession>
<dbReference type="Proteomes" id="UP000799118">
    <property type="component" value="Unassembled WGS sequence"/>
</dbReference>
<organism evidence="1 2">
    <name type="scientific">Gymnopus androsaceus JB14</name>
    <dbReference type="NCBI Taxonomy" id="1447944"/>
    <lineage>
        <taxon>Eukaryota</taxon>
        <taxon>Fungi</taxon>
        <taxon>Dikarya</taxon>
        <taxon>Basidiomycota</taxon>
        <taxon>Agaricomycotina</taxon>
        <taxon>Agaricomycetes</taxon>
        <taxon>Agaricomycetidae</taxon>
        <taxon>Agaricales</taxon>
        <taxon>Marasmiineae</taxon>
        <taxon>Omphalotaceae</taxon>
        <taxon>Gymnopus</taxon>
    </lineage>
</organism>
<evidence type="ECO:0000313" key="1">
    <source>
        <dbReference type="EMBL" id="KAE9387190.1"/>
    </source>
</evidence>
<feature type="non-terminal residue" evidence="1">
    <location>
        <position position="73"/>
    </location>
</feature>
<gene>
    <name evidence="1" type="ORF">BT96DRAFT_746086</name>
</gene>
<feature type="non-terminal residue" evidence="1">
    <location>
        <position position="1"/>
    </location>
</feature>
<name>A0A6A4GPD1_9AGAR</name>